<feature type="region of interest" description="Disordered" evidence="1">
    <location>
        <begin position="500"/>
        <end position="533"/>
    </location>
</feature>
<sequence length="752" mass="87172">MTDIQQVQQKPEGTTNVCTEFERGLEELMRGRLDDCMSFASCSSTRNTEDEDDEGDQLVRRRRRSDLEGDDLAESSAARRRHSRILSRWAARQAQEMITTIERRNRESELMALAGLHTVSMLDSSFLSESQSPTSRRQGNVERPGTRSSSILQMWRELEDEHMLNRARERVRERLRQQRSVESNANVSSLNMSESQGSENQGSLEDASESENDFGTWSHDQMGLQNQHGDRDNSSREQSPDLGEVERERVRQIVRGWMESGISDHSTNMAQRSNSSRAEWLGETERERVRIVREWVQMTSQQRAARGVRREEQVAGRDAQVEQVPEGSVVDNDEGQPEHIRRDMLRLRGRQALLDLLVRIERERQRELQGLLEHRAVSDFAHRNRIQSLLRGRFLRNERPVEDERPPSMAAGELVQLRQRHTVSGLREGFRSRLENIVRGQVSSHPDTSANNNTTDYRNDQTHTNTMQEVQYENQEQSQTRSQENDIHQLSDHTDNLESNAVVESSNRQATAVQGGDWPERVTEDERGNWQQSNYEEFSGWRDGTAEIDENWQENPVNDWPQETSGNEAGEVHPQENHEVWLEDGSREAAENWSEAPSDPPRMRRFVPVRRINRFHPPDDDNVYSMELRELLSRRSVSNLLRSGFRESLDQLIQSYVERQSRSPIDWDLHRNLPTPASPERDQEQQRDEQNEDQHDALGRPSLVLPSPPVPPPQPLWHQDLHHSSWPRHSVHRSEIVSHLSSTIFVTKTSKF</sequence>
<feature type="compositionally biased region" description="Polar residues" evidence="1">
    <location>
        <begin position="184"/>
        <end position="203"/>
    </location>
</feature>
<feature type="compositionally biased region" description="Polar residues" evidence="1">
    <location>
        <begin position="441"/>
        <end position="460"/>
    </location>
</feature>
<feature type="region of interest" description="Disordered" evidence="1">
    <location>
        <begin position="307"/>
        <end position="335"/>
    </location>
</feature>
<proteinExistence type="predicted"/>
<feature type="compositionally biased region" description="Polar residues" evidence="1">
    <location>
        <begin position="213"/>
        <end position="227"/>
    </location>
</feature>
<dbReference type="Proteomes" id="UP000325577">
    <property type="component" value="Linkage Group LG14"/>
</dbReference>
<feature type="compositionally biased region" description="Pro residues" evidence="1">
    <location>
        <begin position="706"/>
        <end position="715"/>
    </location>
</feature>
<feature type="compositionally biased region" description="Basic and acidic residues" evidence="1">
    <location>
        <begin position="518"/>
        <end position="528"/>
    </location>
</feature>
<protein>
    <submittedName>
        <fullName evidence="2">Uncharacterized protein</fullName>
    </submittedName>
</protein>
<feature type="region of interest" description="Disordered" evidence="1">
    <location>
        <begin position="125"/>
        <end position="149"/>
    </location>
</feature>
<gene>
    <name evidence="2" type="ORF">F0562_025914</name>
</gene>
<evidence type="ECO:0000256" key="1">
    <source>
        <dbReference type="SAM" id="MobiDB-lite"/>
    </source>
</evidence>
<feature type="compositionally biased region" description="Polar residues" evidence="1">
    <location>
        <begin position="500"/>
        <end position="512"/>
    </location>
</feature>
<feature type="region of interest" description="Disordered" evidence="1">
    <location>
        <begin position="667"/>
        <end position="721"/>
    </location>
</feature>
<name>A0A5J5BBE5_9ASTE</name>
<dbReference type="PANTHER" id="PTHR46519:SF2">
    <property type="entry name" value="RING_U-BOX SUPERFAMILY PROTEIN"/>
    <property type="match status" value="1"/>
</dbReference>
<feature type="compositionally biased region" description="Basic and acidic residues" evidence="1">
    <location>
        <begin position="228"/>
        <end position="247"/>
    </location>
</feature>
<feature type="region of interest" description="Disordered" evidence="1">
    <location>
        <begin position="42"/>
        <end position="79"/>
    </location>
</feature>
<feature type="compositionally biased region" description="Polar residues" evidence="1">
    <location>
        <begin position="125"/>
        <end position="138"/>
    </location>
</feature>
<feature type="region of interest" description="Disordered" evidence="1">
    <location>
        <begin position="437"/>
        <end position="460"/>
    </location>
</feature>
<organism evidence="2 3">
    <name type="scientific">Nyssa sinensis</name>
    <dbReference type="NCBI Taxonomy" id="561372"/>
    <lineage>
        <taxon>Eukaryota</taxon>
        <taxon>Viridiplantae</taxon>
        <taxon>Streptophyta</taxon>
        <taxon>Embryophyta</taxon>
        <taxon>Tracheophyta</taxon>
        <taxon>Spermatophyta</taxon>
        <taxon>Magnoliopsida</taxon>
        <taxon>eudicotyledons</taxon>
        <taxon>Gunneridae</taxon>
        <taxon>Pentapetalae</taxon>
        <taxon>asterids</taxon>
        <taxon>Cornales</taxon>
        <taxon>Nyssaceae</taxon>
        <taxon>Nyssa</taxon>
    </lineage>
</organism>
<accession>A0A5J5BBE5</accession>
<keyword evidence="3" id="KW-1185">Reference proteome</keyword>
<evidence type="ECO:0000313" key="2">
    <source>
        <dbReference type="EMBL" id="KAA8539222.1"/>
    </source>
</evidence>
<dbReference type="EMBL" id="CM018037">
    <property type="protein sequence ID" value="KAA8539222.1"/>
    <property type="molecule type" value="Genomic_DNA"/>
</dbReference>
<evidence type="ECO:0000313" key="3">
    <source>
        <dbReference type="Proteomes" id="UP000325577"/>
    </source>
</evidence>
<dbReference type="PANTHER" id="PTHR46519">
    <property type="entry name" value="RING/U-BOX SUPERFAMILY PROTEIN"/>
    <property type="match status" value="1"/>
</dbReference>
<dbReference type="AlphaFoldDB" id="A0A5J5BBE5"/>
<dbReference type="OrthoDB" id="6078042at2759"/>
<feature type="compositionally biased region" description="Basic and acidic residues" evidence="1">
    <location>
        <begin position="679"/>
        <end position="698"/>
    </location>
</feature>
<feature type="region of interest" description="Disordered" evidence="1">
    <location>
        <begin position="174"/>
        <end position="247"/>
    </location>
</feature>
<reference evidence="2 3" key="1">
    <citation type="submission" date="2019-09" db="EMBL/GenBank/DDBJ databases">
        <title>A chromosome-level genome assembly of the Chinese tupelo Nyssa sinensis.</title>
        <authorList>
            <person name="Yang X."/>
            <person name="Kang M."/>
            <person name="Yang Y."/>
            <person name="Xiong H."/>
            <person name="Wang M."/>
            <person name="Zhang Z."/>
            <person name="Wang Z."/>
            <person name="Wu H."/>
            <person name="Ma T."/>
            <person name="Liu J."/>
            <person name="Xi Z."/>
        </authorList>
    </citation>
    <scope>NUCLEOTIDE SEQUENCE [LARGE SCALE GENOMIC DNA]</scope>
    <source>
        <strain evidence="2">J267</strain>
        <tissue evidence="2">Leaf</tissue>
    </source>
</reference>